<keyword evidence="1" id="KW-1133">Transmembrane helix</keyword>
<comment type="caution">
    <text evidence="2">The sequence shown here is derived from an EMBL/GenBank/DDBJ whole genome shotgun (WGS) entry which is preliminary data.</text>
</comment>
<accession>A0A2H0V3D1</accession>
<evidence type="ECO:0000256" key="1">
    <source>
        <dbReference type="SAM" id="Phobius"/>
    </source>
</evidence>
<feature type="transmembrane region" description="Helical" evidence="1">
    <location>
        <begin position="362"/>
        <end position="380"/>
    </location>
</feature>
<dbReference type="Proteomes" id="UP000228626">
    <property type="component" value="Unassembled WGS sequence"/>
</dbReference>
<feature type="transmembrane region" description="Helical" evidence="1">
    <location>
        <begin position="179"/>
        <end position="196"/>
    </location>
</feature>
<evidence type="ECO:0000313" key="2">
    <source>
        <dbReference type="EMBL" id="PIR93558.1"/>
    </source>
</evidence>
<feature type="transmembrane region" description="Helical" evidence="1">
    <location>
        <begin position="131"/>
        <end position="149"/>
    </location>
</feature>
<feature type="transmembrane region" description="Helical" evidence="1">
    <location>
        <begin position="103"/>
        <end position="124"/>
    </location>
</feature>
<reference evidence="3" key="1">
    <citation type="submission" date="2017-09" db="EMBL/GenBank/DDBJ databases">
        <title>Depth-based differentiation of microbial function through sediment-hosted aquifers and enrichment of novel symbionts in the deep terrestrial subsurface.</title>
        <authorList>
            <person name="Probst A.J."/>
            <person name="Ladd B."/>
            <person name="Jarett J.K."/>
            <person name="Geller-Mcgrath D.E."/>
            <person name="Sieber C.M.K."/>
            <person name="Emerson J.B."/>
            <person name="Anantharaman K."/>
            <person name="Thomas B.C."/>
            <person name="Malmstrom R."/>
            <person name="Stieglmeier M."/>
            <person name="Klingl A."/>
            <person name="Woyke T."/>
            <person name="Ryan C.M."/>
            <person name="Banfield J.F."/>
        </authorList>
    </citation>
    <scope>NUCLEOTIDE SEQUENCE [LARGE SCALE GENOMIC DNA]</scope>
</reference>
<gene>
    <name evidence="2" type="ORF">COT99_00100</name>
</gene>
<evidence type="ECO:0000313" key="3">
    <source>
        <dbReference type="Proteomes" id="UP000228626"/>
    </source>
</evidence>
<feature type="transmembrane region" description="Helical" evidence="1">
    <location>
        <begin position="329"/>
        <end position="350"/>
    </location>
</feature>
<feature type="transmembrane region" description="Helical" evidence="1">
    <location>
        <begin position="9"/>
        <end position="30"/>
    </location>
</feature>
<organism evidence="2 3">
    <name type="scientific">Candidatus Falkowbacteria bacterium CG10_big_fil_rev_8_21_14_0_10_43_10</name>
    <dbReference type="NCBI Taxonomy" id="1974567"/>
    <lineage>
        <taxon>Bacteria</taxon>
        <taxon>Candidatus Falkowiibacteriota</taxon>
    </lineage>
</organism>
<protein>
    <recommendedName>
        <fullName evidence="4">Glycosyltransferase RgtA/B/C/D-like domain-containing protein</fullName>
    </recommendedName>
</protein>
<proteinExistence type="predicted"/>
<keyword evidence="1" id="KW-0472">Membrane</keyword>
<feature type="transmembrane region" description="Helical" evidence="1">
    <location>
        <begin position="155"/>
        <end position="172"/>
    </location>
</feature>
<evidence type="ECO:0008006" key="4">
    <source>
        <dbReference type="Google" id="ProtNLM"/>
    </source>
</evidence>
<keyword evidence="1" id="KW-0812">Transmembrane</keyword>
<name>A0A2H0V3D1_9BACT</name>
<sequence length="591" mass="70115">MLINWLKKYWLVIIGAIIVGGFTGLPNLLFLQRMGDNFQGVWPQFNGDSFFYLARAHEVFDGHPEMNHQYFWEHKEDRYSQANNLEYLIAVTSDAFNIDLPTLQVWLDFTAPVLIFLLTFILLYKIAPNKYTAVILPLILYTAVIGGISKPVHPQLSLPILLFFLIFWFELVKFKKQKARNAVLAGVMFGVLFLTYHYHWMFLVPLTGVFILILLLSKKWLELKYHILMLSVALIVGIPYFIQFFQGSKMPYYQEMMVRMGMYYTHMPETFPRLIVGLVWLLFFIFFAKHFKLENNPKAQAIASLLIVNVLFPNHQLITGIVLQNANHWSWMPILIFSIATHYIINFILARRAEKKCRKMDKAILAIAIILLVVPAYRLSTFNLKPFLETYSICEAKDFIHYGSICAEDLQYYRNVFDWVEKYIDSDSVILADDILMNFIPVYTHANIYYSEYAQWLPNSDREITERIMLSRFFDKEYFADGKYGIENNERILWIQPGQTEYNTHIIFDKFGVNWKLDYKPQYSLAKEQEKVRAVYDELQTEGWNINLLKKYRLDYIIWDRNREPDWNLYKYPELMRIYDQDGVEIYKFKE</sequence>
<dbReference type="EMBL" id="PFAR01000001">
    <property type="protein sequence ID" value="PIR93558.1"/>
    <property type="molecule type" value="Genomic_DNA"/>
</dbReference>
<feature type="transmembrane region" description="Helical" evidence="1">
    <location>
        <begin position="301"/>
        <end position="323"/>
    </location>
</feature>
<feature type="transmembrane region" description="Helical" evidence="1">
    <location>
        <begin position="202"/>
        <end position="221"/>
    </location>
</feature>
<dbReference type="AlphaFoldDB" id="A0A2H0V3D1"/>
<feature type="transmembrane region" description="Helical" evidence="1">
    <location>
        <begin position="228"/>
        <end position="246"/>
    </location>
</feature>
<feature type="transmembrane region" description="Helical" evidence="1">
    <location>
        <begin position="270"/>
        <end position="289"/>
    </location>
</feature>